<keyword evidence="2" id="KW-0677">Repeat</keyword>
<feature type="domain" description="CTLH" evidence="4">
    <location>
        <begin position="36"/>
        <end position="93"/>
    </location>
</feature>
<dbReference type="PROSITE" id="PS50897">
    <property type="entry name" value="CTLH"/>
    <property type="match status" value="1"/>
</dbReference>
<dbReference type="PANTHER" id="PTHR44083:SF46">
    <property type="entry name" value="CTLH DOMAIN-CONTAINING PROTEIN"/>
    <property type="match status" value="1"/>
</dbReference>
<dbReference type="PROSITE" id="PS50896">
    <property type="entry name" value="LISH"/>
    <property type="match status" value="1"/>
</dbReference>
<dbReference type="AlphaFoldDB" id="A0A061GQK1"/>
<dbReference type="PANTHER" id="PTHR44083">
    <property type="entry name" value="TOPLESS-RELATED PROTEIN 1-RELATED"/>
    <property type="match status" value="1"/>
</dbReference>
<dbReference type="InParanoid" id="A0A061GQK1"/>
<dbReference type="SMART" id="SM00320">
    <property type="entry name" value="WD40"/>
    <property type="match status" value="11"/>
</dbReference>
<dbReference type="Pfam" id="PF21359">
    <property type="entry name" value="zf_topless"/>
    <property type="match status" value="1"/>
</dbReference>
<evidence type="ECO:0000313" key="5">
    <source>
        <dbReference type="EMBL" id="EOY29419.1"/>
    </source>
</evidence>
<dbReference type="PROSITE" id="PS50294">
    <property type="entry name" value="WD_REPEATS_REGION"/>
    <property type="match status" value="1"/>
</dbReference>
<dbReference type="InterPro" id="IPR015943">
    <property type="entry name" value="WD40/YVTN_repeat-like_dom_sf"/>
</dbReference>
<dbReference type="InterPro" id="IPR054532">
    <property type="entry name" value="TPL_SMU1_LisH-like"/>
</dbReference>
<dbReference type="HOGENOM" id="CLU_003103_1_0_1"/>
<accession>A0A061GQK1</accession>
<gene>
    <name evidence="5" type="ORF">TCM_036963</name>
</gene>
<evidence type="ECO:0000256" key="3">
    <source>
        <dbReference type="PROSITE-ProRule" id="PRU00221"/>
    </source>
</evidence>
<dbReference type="InterPro" id="IPR006595">
    <property type="entry name" value="CTLH_C"/>
</dbReference>
<dbReference type="SMART" id="SM00668">
    <property type="entry name" value="CTLH"/>
    <property type="match status" value="1"/>
</dbReference>
<dbReference type="InterPro" id="IPR036322">
    <property type="entry name" value="WD40_repeat_dom_sf"/>
</dbReference>
<dbReference type="InterPro" id="IPR048419">
    <property type="entry name" value="Topless_Znf"/>
</dbReference>
<dbReference type="GO" id="GO:0006355">
    <property type="term" value="P:regulation of DNA-templated transcription"/>
    <property type="evidence" value="ECO:0000318"/>
    <property type="project" value="GO_Central"/>
</dbReference>
<dbReference type="SUPFAM" id="SSF50978">
    <property type="entry name" value="WD40 repeat-like"/>
    <property type="match status" value="1"/>
</dbReference>
<dbReference type="InterPro" id="IPR011047">
    <property type="entry name" value="Quinoprotein_ADH-like_sf"/>
</dbReference>
<dbReference type="InterPro" id="IPR054080">
    <property type="entry name" value="TPR1-like_2nd"/>
</dbReference>
<dbReference type="Gramene" id="EOY29419">
    <property type="protein sequence ID" value="EOY29419"/>
    <property type="gene ID" value="TCM_036963"/>
</dbReference>
<organism evidence="5 6">
    <name type="scientific">Theobroma cacao</name>
    <name type="common">Cacao</name>
    <name type="synonym">Cocoa</name>
    <dbReference type="NCBI Taxonomy" id="3641"/>
    <lineage>
        <taxon>Eukaryota</taxon>
        <taxon>Viridiplantae</taxon>
        <taxon>Streptophyta</taxon>
        <taxon>Embryophyta</taxon>
        <taxon>Tracheophyta</taxon>
        <taxon>Spermatophyta</taxon>
        <taxon>Magnoliopsida</taxon>
        <taxon>eudicotyledons</taxon>
        <taxon>Gunneridae</taxon>
        <taxon>Pentapetalae</taxon>
        <taxon>rosids</taxon>
        <taxon>malvids</taxon>
        <taxon>Malvales</taxon>
        <taxon>Malvaceae</taxon>
        <taxon>Byttnerioideae</taxon>
        <taxon>Theobroma</taxon>
    </lineage>
</organism>
<keyword evidence="6" id="KW-1185">Reference proteome</keyword>
<evidence type="ECO:0000256" key="2">
    <source>
        <dbReference type="ARBA" id="ARBA00022737"/>
    </source>
</evidence>
<dbReference type="EMBL" id="CM001887">
    <property type="protein sequence ID" value="EOY29419.1"/>
    <property type="molecule type" value="Genomic_DNA"/>
</dbReference>
<feature type="repeat" description="WD" evidence="3">
    <location>
        <begin position="864"/>
        <end position="896"/>
    </location>
</feature>
<dbReference type="eggNOG" id="KOG0266">
    <property type="taxonomic scope" value="Eukaryota"/>
</dbReference>
<dbReference type="SMART" id="SM00667">
    <property type="entry name" value="LisH"/>
    <property type="match status" value="1"/>
</dbReference>
<sequence>MAASLSEDLIILILQFLNEEKFKEAAHMLEKESGLFFSMKYFQDLVLGGQFDEAEQYLSGFTKVDGNRFSRKTYFEIRKQKYLEALDKRDRDKAVDVLTKELKFFASENENLFKDITYLLSLDNFRENSQLSTYGDTKTTRKAMMVELKKLIEANPHFNGKLEIPDVINSRLRMLINQSLNWQHSHCSNPSRNPDIRTLWVDHSCRNSTDPHTQLATSSQLAVSAQNTEGFIPWSSNGAFQPTLNPWLATLSSMSHPVVSGEGVGLGGPTNLAAMSKGPGDSDSVSMARLLAFPDRTMLPGTSLSPITDFQLNATEELPKTVARTLNQSSVPTSMDFHPALQTFLLVGTNVGEISLWDVSSGEKMVSRNFQVWDLGTCSMPLKAYLIEGSSFSIRRIVWSSDGSVFGVAYSKHMIQLYAYHGGNYIRPHLEIDAHVGAVNDLSFCNTNMEAAFVTCGDDMTIKVWTVLTGARLYTFEGHEAAVHSVCPRSKENVHFIFSTSVDGKIKAWLYDSMGSSVDYTAPRGACMTMAYSADGKRLFSCGTTEEGETHLVEWNEIQGSVKRTYQGFHKPSLGSVQFDTSNSRYLAAGDDYSIKFWDMDHCVLLATVDAEGGLPACPRIRFNKEGSLLAVAANDHKIKILATVDGLRLIGTQETHPLIFSRPASDAPARNDDIEMEDIRSRSAEEVNPARAGKLINKISAPAQFRSLKLSADVEVDEISRLSYTNSANGILALASKGIHLLWKWPQANLNFNGKATTKVTPLFTVPPSGMLMTNDVIKGSYDDPLPCFALSKNDSYLMSASGGKISLYNMTTSKTMTTFLAPPPVATCFTFHPQDNNIAAIGMDDSTIHIYNVRLSQVSARLNGHSKRITGLAFSHQLNILVSAGADAQIIVWEFGRWESKKNFFLLTPGERRRIGRSDTQVQFDKDQIHLVAANGNQLAIYDMRKLESMKPFVAIEVPSAISHATFSCDGQLVYCSLLDGTVRIFGAPNLQIQCQIYPTAYLPSDARSPAHPLALAAHPRDPNQFAMGLVNGSVYICEPLESEGKWDVA</sequence>
<dbReference type="PROSITE" id="PS50082">
    <property type="entry name" value="WD_REPEATS_2"/>
    <property type="match status" value="3"/>
</dbReference>
<evidence type="ECO:0000256" key="1">
    <source>
        <dbReference type="ARBA" id="ARBA00022574"/>
    </source>
</evidence>
<dbReference type="InterPro" id="IPR027728">
    <property type="entry name" value="Topless_fam"/>
</dbReference>
<feature type="repeat" description="WD" evidence="3">
    <location>
        <begin position="432"/>
        <end position="475"/>
    </location>
</feature>
<dbReference type="Pfam" id="PF00400">
    <property type="entry name" value="WD40"/>
    <property type="match status" value="3"/>
</dbReference>
<proteinExistence type="predicted"/>
<dbReference type="InterPro" id="IPR001680">
    <property type="entry name" value="WD40_rpt"/>
</dbReference>
<dbReference type="InterPro" id="IPR006594">
    <property type="entry name" value="LisH"/>
</dbReference>
<protein>
    <submittedName>
        <fullName evidence="5">TOPLESS-related 1, putative</fullName>
    </submittedName>
</protein>
<evidence type="ECO:0000313" key="6">
    <source>
        <dbReference type="Proteomes" id="UP000026915"/>
    </source>
</evidence>
<dbReference type="Gene3D" id="2.130.10.10">
    <property type="entry name" value="YVTN repeat-like/Quinoprotein amine dehydrogenase"/>
    <property type="match status" value="4"/>
</dbReference>
<dbReference type="Pfam" id="PF17814">
    <property type="entry name" value="LisH_TPL"/>
    <property type="match status" value="1"/>
</dbReference>
<dbReference type="Pfam" id="PF21889">
    <property type="entry name" value="TPR1-like_2nd"/>
    <property type="match status" value="1"/>
</dbReference>
<name>A0A061GQK1_THECC</name>
<keyword evidence="1 3" id="KW-0853">WD repeat</keyword>
<evidence type="ECO:0000259" key="4">
    <source>
        <dbReference type="PROSITE" id="PS50897"/>
    </source>
</evidence>
<reference evidence="5 6" key="1">
    <citation type="journal article" date="2013" name="Genome Biol.">
        <title>The genome sequence of the most widely cultivated cacao type and its use to identify candidate genes regulating pod color.</title>
        <authorList>
            <person name="Motamayor J.C."/>
            <person name="Mockaitis K."/>
            <person name="Schmutz J."/>
            <person name="Haiminen N."/>
            <person name="Iii D.L."/>
            <person name="Cornejo O."/>
            <person name="Findley S.D."/>
            <person name="Zheng P."/>
            <person name="Utro F."/>
            <person name="Royaert S."/>
            <person name="Saski C."/>
            <person name="Jenkins J."/>
            <person name="Podicheti R."/>
            <person name="Zhao M."/>
            <person name="Scheffler B.E."/>
            <person name="Stack J.C."/>
            <person name="Feltus F.A."/>
            <person name="Mustiga G.M."/>
            <person name="Amores F."/>
            <person name="Phillips W."/>
            <person name="Marelli J.P."/>
            <person name="May G.D."/>
            <person name="Shapiro H."/>
            <person name="Ma J."/>
            <person name="Bustamante C.D."/>
            <person name="Schnell R.J."/>
            <person name="Main D."/>
            <person name="Gilbert D."/>
            <person name="Parida L."/>
            <person name="Kuhn D.N."/>
        </authorList>
    </citation>
    <scope>NUCLEOTIDE SEQUENCE [LARGE SCALE GENOMIC DNA]</scope>
    <source>
        <strain evidence="6">cv. Matina 1-6</strain>
    </source>
</reference>
<dbReference type="SUPFAM" id="SSF50998">
    <property type="entry name" value="Quinoprotein alcohol dehydrogenase-like"/>
    <property type="match status" value="1"/>
</dbReference>
<dbReference type="STRING" id="3641.A0A061GQK1"/>
<feature type="repeat" description="WD" evidence="3">
    <location>
        <begin position="567"/>
        <end position="601"/>
    </location>
</feature>
<dbReference type="Proteomes" id="UP000026915">
    <property type="component" value="Chromosome 9"/>
</dbReference>